<proteinExistence type="predicted"/>
<comment type="caution">
    <text evidence="2">The sequence shown here is derived from an EMBL/GenBank/DDBJ whole genome shotgun (WGS) entry which is preliminary data.</text>
</comment>
<evidence type="ECO:0000259" key="1">
    <source>
        <dbReference type="PROSITE" id="PS51725"/>
    </source>
</evidence>
<sequence length="96" mass="10059">MSLRVIATIPISADRVEDARAALRTLVAATRQEEGCLQYDLFESGAAAGVFVTVEEWTDQAALDAHMKSPHIGEAFAVLGGALAGEVGIHPLVAVD</sequence>
<dbReference type="InterPro" id="IPR007138">
    <property type="entry name" value="ABM_dom"/>
</dbReference>
<feature type="domain" description="ABM" evidence="1">
    <location>
        <begin position="3"/>
        <end position="92"/>
    </location>
</feature>
<dbReference type="InterPro" id="IPR050744">
    <property type="entry name" value="AI-2_Isomerase_LsrG"/>
</dbReference>
<reference evidence="3" key="1">
    <citation type="journal article" date="2019" name="Int. J. Syst. Evol. Microbiol.">
        <title>The Global Catalogue of Microorganisms (GCM) 10K type strain sequencing project: providing services to taxonomists for standard genome sequencing and annotation.</title>
        <authorList>
            <consortium name="The Broad Institute Genomics Platform"/>
            <consortium name="The Broad Institute Genome Sequencing Center for Infectious Disease"/>
            <person name="Wu L."/>
            <person name="Ma J."/>
        </authorList>
    </citation>
    <scope>NUCLEOTIDE SEQUENCE [LARGE SCALE GENOMIC DNA]</scope>
    <source>
        <strain evidence="3">JCM 16703</strain>
    </source>
</reference>
<dbReference type="Pfam" id="PF03992">
    <property type="entry name" value="ABM"/>
    <property type="match status" value="1"/>
</dbReference>
<protein>
    <recommendedName>
        <fullName evidence="1">ABM domain-containing protein</fullName>
    </recommendedName>
</protein>
<dbReference type="PANTHER" id="PTHR33336:SF15">
    <property type="entry name" value="ABM DOMAIN-CONTAINING PROTEIN"/>
    <property type="match status" value="1"/>
</dbReference>
<organism evidence="2 3">
    <name type="scientific">Nocardioides fonticola</name>
    <dbReference type="NCBI Taxonomy" id="450363"/>
    <lineage>
        <taxon>Bacteria</taxon>
        <taxon>Bacillati</taxon>
        <taxon>Actinomycetota</taxon>
        <taxon>Actinomycetes</taxon>
        <taxon>Propionibacteriales</taxon>
        <taxon>Nocardioidaceae</taxon>
        <taxon>Nocardioides</taxon>
    </lineage>
</organism>
<gene>
    <name evidence="2" type="ORF">GCM10022215_36090</name>
</gene>
<name>A0ABP7XVB5_9ACTN</name>
<dbReference type="Gene3D" id="3.30.70.100">
    <property type="match status" value="1"/>
</dbReference>
<dbReference type="InterPro" id="IPR011008">
    <property type="entry name" value="Dimeric_a/b-barrel"/>
</dbReference>
<accession>A0ABP7XVB5</accession>
<dbReference type="RefSeq" id="WP_344734870.1">
    <property type="nucleotide sequence ID" value="NZ_BAAAZH010000028.1"/>
</dbReference>
<dbReference type="Proteomes" id="UP001501495">
    <property type="component" value="Unassembled WGS sequence"/>
</dbReference>
<keyword evidence="3" id="KW-1185">Reference proteome</keyword>
<dbReference type="PANTHER" id="PTHR33336">
    <property type="entry name" value="QUINOL MONOOXYGENASE YGIN-RELATED"/>
    <property type="match status" value="1"/>
</dbReference>
<evidence type="ECO:0000313" key="3">
    <source>
        <dbReference type="Proteomes" id="UP001501495"/>
    </source>
</evidence>
<dbReference type="SUPFAM" id="SSF54909">
    <property type="entry name" value="Dimeric alpha+beta barrel"/>
    <property type="match status" value="1"/>
</dbReference>
<evidence type="ECO:0000313" key="2">
    <source>
        <dbReference type="EMBL" id="GAA4126455.1"/>
    </source>
</evidence>
<dbReference type="EMBL" id="BAAAZH010000028">
    <property type="protein sequence ID" value="GAA4126455.1"/>
    <property type="molecule type" value="Genomic_DNA"/>
</dbReference>
<dbReference type="PROSITE" id="PS51725">
    <property type="entry name" value="ABM"/>
    <property type="match status" value="1"/>
</dbReference>